<dbReference type="PANTHER" id="PTHR47718">
    <property type="entry name" value="OS01G0519700 PROTEIN"/>
    <property type="match status" value="1"/>
</dbReference>
<accession>A0A444YA65</accession>
<comment type="caution">
    <text evidence="1">The sequence shown here is derived from an EMBL/GenBank/DDBJ whole genome shotgun (WGS) entry which is preliminary data.</text>
</comment>
<dbReference type="EMBL" id="SDMP01000017">
    <property type="protein sequence ID" value="RYQ98834.1"/>
    <property type="molecule type" value="Genomic_DNA"/>
</dbReference>
<gene>
    <name evidence="1" type="ORF">Ahy_B07g086654</name>
</gene>
<sequence>MDVNTTPRLDSLCLGIVKDTNSEFSVEFDIHMDDSRGEGVGEGGGDASGTYGDSKVKFTDDNNSFKDVNEDEMIQYGEVASLSVADLLKQVWDNLEDVMDLEVRKGDFGKDYNGKLVRYQCFFFCTRDGLRENNHYNRIVIEHNHELAPVGMVHLIANHRELNETTKAQIDGMNVHGITTSKILRRAKIADGDANTTLVYLEGKAGSDPMLVARYNMTADKRLENLILADKSGQSNYQYFSNEKQVQQAHFFSSANNHNQTIIFGFGLLIDESVSSYRLMLENLLEVMCQKKPLVIVTNGDKVEVLLEVSHRLCVWYVEKNVTYNVKDENLKTLFKRWLYSDMEIEKFEAD</sequence>
<name>A0A444YA65_ARAHY</name>
<dbReference type="AlphaFoldDB" id="A0A444YA65"/>
<evidence type="ECO:0000313" key="1">
    <source>
        <dbReference type="EMBL" id="RYQ98834.1"/>
    </source>
</evidence>
<organism evidence="1 2">
    <name type="scientific">Arachis hypogaea</name>
    <name type="common">Peanut</name>
    <dbReference type="NCBI Taxonomy" id="3818"/>
    <lineage>
        <taxon>Eukaryota</taxon>
        <taxon>Viridiplantae</taxon>
        <taxon>Streptophyta</taxon>
        <taxon>Embryophyta</taxon>
        <taxon>Tracheophyta</taxon>
        <taxon>Spermatophyta</taxon>
        <taxon>Magnoliopsida</taxon>
        <taxon>eudicotyledons</taxon>
        <taxon>Gunneridae</taxon>
        <taxon>Pentapetalae</taxon>
        <taxon>rosids</taxon>
        <taxon>fabids</taxon>
        <taxon>Fabales</taxon>
        <taxon>Fabaceae</taxon>
        <taxon>Papilionoideae</taxon>
        <taxon>50 kb inversion clade</taxon>
        <taxon>dalbergioids sensu lato</taxon>
        <taxon>Dalbergieae</taxon>
        <taxon>Pterocarpus clade</taxon>
        <taxon>Arachis</taxon>
    </lineage>
</organism>
<keyword evidence="2" id="KW-1185">Reference proteome</keyword>
<dbReference type="Proteomes" id="UP000289738">
    <property type="component" value="Chromosome B07"/>
</dbReference>
<proteinExistence type="predicted"/>
<protein>
    <submittedName>
        <fullName evidence="1">Uncharacterized protein</fullName>
    </submittedName>
</protein>
<evidence type="ECO:0000313" key="2">
    <source>
        <dbReference type="Proteomes" id="UP000289738"/>
    </source>
</evidence>
<dbReference type="STRING" id="3818.A0A444YA65"/>
<reference evidence="1 2" key="1">
    <citation type="submission" date="2019-01" db="EMBL/GenBank/DDBJ databases">
        <title>Sequencing of cultivated peanut Arachis hypogaea provides insights into genome evolution and oil improvement.</title>
        <authorList>
            <person name="Chen X."/>
        </authorList>
    </citation>
    <scope>NUCLEOTIDE SEQUENCE [LARGE SCALE GENOMIC DNA]</scope>
    <source>
        <strain evidence="2">cv. Fuhuasheng</strain>
        <tissue evidence="1">Leaves</tissue>
    </source>
</reference>